<evidence type="ECO:0000313" key="2">
    <source>
        <dbReference type="EMBL" id="MYM39401.1"/>
    </source>
</evidence>
<evidence type="ECO:0000256" key="1">
    <source>
        <dbReference type="SAM" id="SignalP"/>
    </source>
</evidence>
<comment type="caution">
    <text evidence="2">The sequence shown here is derived from an EMBL/GenBank/DDBJ whole genome shotgun (WGS) entry which is preliminary data.</text>
</comment>
<feature type="signal peptide" evidence="1">
    <location>
        <begin position="1"/>
        <end position="21"/>
    </location>
</feature>
<gene>
    <name evidence="2" type="ORF">GTP27_08665</name>
</gene>
<evidence type="ECO:0008006" key="4">
    <source>
        <dbReference type="Google" id="ProtNLM"/>
    </source>
</evidence>
<dbReference type="EMBL" id="WWCM01000004">
    <property type="protein sequence ID" value="MYM39401.1"/>
    <property type="molecule type" value="Genomic_DNA"/>
</dbReference>
<sequence length="134" mass="14271">MLRKIGILGALLALACGLAHAGANQVSLALEFERIEPVMSGISHVQRSEKQLLLDLDKKTMVTLDNGWVIELTGKDSSNAVDLALTIRDSAQAAAKVVAQPRVLAKLGETSKVSWTRGEEKMSLAIKPAKPAGQ</sequence>
<protein>
    <recommendedName>
        <fullName evidence="4">Copper-binding protein</fullName>
    </recommendedName>
</protein>
<organism evidence="2 3">
    <name type="scientific">Duganella qianjiadongensis</name>
    <dbReference type="NCBI Taxonomy" id="2692176"/>
    <lineage>
        <taxon>Bacteria</taxon>
        <taxon>Pseudomonadati</taxon>
        <taxon>Pseudomonadota</taxon>
        <taxon>Betaproteobacteria</taxon>
        <taxon>Burkholderiales</taxon>
        <taxon>Oxalobacteraceae</taxon>
        <taxon>Telluria group</taxon>
        <taxon>Duganella</taxon>
    </lineage>
</organism>
<proteinExistence type="predicted"/>
<evidence type="ECO:0000313" key="3">
    <source>
        <dbReference type="Proteomes" id="UP000478090"/>
    </source>
</evidence>
<reference evidence="2 3" key="1">
    <citation type="submission" date="2019-12" db="EMBL/GenBank/DDBJ databases">
        <title>Novel species isolated from a subtropical stream in China.</title>
        <authorList>
            <person name="Lu H."/>
        </authorList>
    </citation>
    <scope>NUCLEOTIDE SEQUENCE [LARGE SCALE GENOMIC DNA]</scope>
    <source>
        <strain evidence="2 3">CY13W</strain>
    </source>
</reference>
<dbReference type="Proteomes" id="UP000478090">
    <property type="component" value="Unassembled WGS sequence"/>
</dbReference>
<dbReference type="RefSeq" id="WP_161038757.1">
    <property type="nucleotide sequence ID" value="NZ_WWCM01000004.1"/>
</dbReference>
<name>A0ABW9VIT6_9BURK</name>
<feature type="chain" id="PRO_5046403059" description="Copper-binding protein" evidence="1">
    <location>
        <begin position="22"/>
        <end position="134"/>
    </location>
</feature>
<dbReference type="PROSITE" id="PS51257">
    <property type="entry name" value="PROKAR_LIPOPROTEIN"/>
    <property type="match status" value="1"/>
</dbReference>
<keyword evidence="3" id="KW-1185">Reference proteome</keyword>
<accession>A0ABW9VIT6</accession>
<keyword evidence="1" id="KW-0732">Signal</keyword>